<protein>
    <submittedName>
        <fullName evidence="1">Uncharacterized protein</fullName>
    </submittedName>
</protein>
<organism evidence="1 2">
    <name type="scientific">Streptomyces bottropensis ATCC 25435</name>
    <dbReference type="NCBI Taxonomy" id="1054862"/>
    <lineage>
        <taxon>Bacteria</taxon>
        <taxon>Bacillati</taxon>
        <taxon>Actinomycetota</taxon>
        <taxon>Actinomycetes</taxon>
        <taxon>Kitasatosporales</taxon>
        <taxon>Streptomycetaceae</taxon>
        <taxon>Streptomyces</taxon>
    </lineage>
</organism>
<dbReference type="EMBL" id="KB405067">
    <property type="protein sequence ID" value="EMF55955.1"/>
    <property type="molecule type" value="Genomic_DNA"/>
</dbReference>
<gene>
    <name evidence="1" type="ORF">SBD_3268</name>
</gene>
<evidence type="ECO:0000313" key="1">
    <source>
        <dbReference type="EMBL" id="EMF55955.1"/>
    </source>
</evidence>
<evidence type="ECO:0000313" key="2">
    <source>
        <dbReference type="Proteomes" id="UP000030760"/>
    </source>
</evidence>
<dbReference type="Proteomes" id="UP000030760">
    <property type="component" value="Unassembled WGS sequence"/>
</dbReference>
<proteinExistence type="predicted"/>
<sequence length="44" mass="5421">MRAAEVLKVKKRMRRPTIRSRRSYERLCCGRRRAHMYATRRTGR</sequence>
<dbReference type="AlphaFoldDB" id="M3FSJ9"/>
<name>M3FSJ9_9ACTN</name>
<accession>M3FSJ9</accession>
<reference evidence="2" key="1">
    <citation type="journal article" date="2013" name="Genome Announc.">
        <title>Draft Genome Sequence of Streptomyces bottropensis ATCC 25435, a Bottromycin-Producing Actinomycete.</title>
        <authorList>
            <person name="Zhang H."/>
            <person name="Zhou W."/>
            <person name="Zhuang Y."/>
            <person name="Liang X."/>
            <person name="Liu T."/>
        </authorList>
    </citation>
    <scope>NUCLEOTIDE SEQUENCE [LARGE SCALE GENOMIC DNA]</scope>
    <source>
        <strain evidence="2">ATCC 25435</strain>
    </source>
</reference>